<keyword evidence="5" id="KW-0813">Transport</keyword>
<evidence type="ECO:0000256" key="2">
    <source>
        <dbReference type="ARBA" id="ARBA00004651"/>
    </source>
</evidence>
<evidence type="ECO:0000256" key="12">
    <source>
        <dbReference type="ARBA" id="ARBA00031636"/>
    </source>
</evidence>
<comment type="subcellular location">
    <subcellularLocation>
        <location evidence="2">Cell membrane</location>
        <topology evidence="2">Multi-pass membrane protein</topology>
    </subcellularLocation>
</comment>
<evidence type="ECO:0000256" key="5">
    <source>
        <dbReference type="ARBA" id="ARBA00022448"/>
    </source>
</evidence>
<dbReference type="InterPro" id="IPR002528">
    <property type="entry name" value="MATE_fam"/>
</dbReference>
<feature type="transmembrane region" description="Helical" evidence="13">
    <location>
        <begin position="68"/>
        <end position="88"/>
    </location>
</feature>
<dbReference type="PANTHER" id="PTHR43298:SF2">
    <property type="entry name" value="FMN_FAD EXPORTER YEEO-RELATED"/>
    <property type="match status" value="1"/>
</dbReference>
<keyword evidence="9 13" id="KW-1133">Transmembrane helix</keyword>
<feature type="transmembrane region" description="Helical" evidence="13">
    <location>
        <begin position="399"/>
        <end position="422"/>
    </location>
</feature>
<evidence type="ECO:0000256" key="4">
    <source>
        <dbReference type="ARBA" id="ARBA00020268"/>
    </source>
</evidence>
<gene>
    <name evidence="14" type="ORF">ENR15_15570</name>
</gene>
<dbReference type="InterPro" id="IPR048279">
    <property type="entry name" value="MdtK-like"/>
</dbReference>
<dbReference type="NCBIfam" id="TIGR00797">
    <property type="entry name" value="matE"/>
    <property type="match status" value="1"/>
</dbReference>
<evidence type="ECO:0000256" key="8">
    <source>
        <dbReference type="ARBA" id="ARBA00022692"/>
    </source>
</evidence>
<dbReference type="Pfam" id="PF01554">
    <property type="entry name" value="MatE"/>
    <property type="match status" value="2"/>
</dbReference>
<evidence type="ECO:0000256" key="10">
    <source>
        <dbReference type="ARBA" id="ARBA00023065"/>
    </source>
</evidence>
<dbReference type="PIRSF" id="PIRSF006603">
    <property type="entry name" value="DinF"/>
    <property type="match status" value="1"/>
</dbReference>
<dbReference type="GO" id="GO:0005886">
    <property type="term" value="C:plasma membrane"/>
    <property type="evidence" value="ECO:0007669"/>
    <property type="project" value="UniProtKB-SubCell"/>
</dbReference>
<keyword evidence="8 13" id="KW-0812">Transmembrane</keyword>
<comment type="caution">
    <text evidence="14">The sequence shown here is derived from an EMBL/GenBank/DDBJ whole genome shotgun (WGS) entry which is preliminary data.</text>
</comment>
<keyword evidence="7" id="KW-1003">Cell membrane</keyword>
<accession>A0A7C3VU57</accession>
<dbReference type="InterPro" id="IPR050222">
    <property type="entry name" value="MATE_MdtK"/>
</dbReference>
<sequence>MLPKVEAVSRKNVPGKGGEFGAAAGAVLGLALPAIAQLLLQSLMFLADRVMLGHYATDALASMRIASPLHWCIYTTISAFSVGTVALVGRAIGSGNPQLTAAAARGSLGLALVVGGIVSWFLHWQLIPFLSLSSFGSGEVVAAAGAYLAIIFSALPLQLLGIVSGAILQVSGDTKTPFVVAIVANSVNIFLNYCLIFGHFGAPALGMQGAAIGSVGAIAINAIILLLILWRGTPVLSLGGWGGELSALGRILRVATPTFSERLFRSVGYLSFTGIIATLGNVAMASYEVTLGIEGICYEIAEGFGIATAAIVSRHLGAKHPTTAAKSVTIAVALAVATLGIGSLMFFIFPEFLLSIFSADKKIIAAAVPCLYIAAIAQPFMAASIVLEQALRGAGDTRTAFYISLAGWFIVRIIATYVLAIVWDLGLIGVWLGSTCDWIFRATILLFVFWRGQWQNVSI</sequence>
<evidence type="ECO:0000256" key="3">
    <source>
        <dbReference type="ARBA" id="ARBA00010199"/>
    </source>
</evidence>
<feature type="transmembrane region" description="Helical" evidence="13">
    <location>
        <begin position="210"/>
        <end position="230"/>
    </location>
</feature>
<dbReference type="PANTHER" id="PTHR43298">
    <property type="entry name" value="MULTIDRUG RESISTANCE PROTEIN NORM-RELATED"/>
    <property type="match status" value="1"/>
</dbReference>
<feature type="transmembrane region" description="Helical" evidence="13">
    <location>
        <begin position="20"/>
        <end position="47"/>
    </location>
</feature>
<comment type="similarity">
    <text evidence="3">Belongs to the multi antimicrobial extrusion (MATE) (TC 2.A.66.1) family.</text>
</comment>
<dbReference type="AlphaFoldDB" id="A0A7C3VU57"/>
<evidence type="ECO:0000256" key="11">
    <source>
        <dbReference type="ARBA" id="ARBA00023136"/>
    </source>
</evidence>
<proteinExistence type="inferred from homology"/>
<protein>
    <recommendedName>
        <fullName evidence="4">Probable multidrug resistance protein NorM</fullName>
    </recommendedName>
    <alternativeName>
        <fullName evidence="12">Multidrug-efflux transporter</fullName>
    </alternativeName>
</protein>
<keyword evidence="10" id="KW-0406">Ion transport</keyword>
<dbReference type="GO" id="GO:0015297">
    <property type="term" value="F:antiporter activity"/>
    <property type="evidence" value="ECO:0007669"/>
    <property type="project" value="UniProtKB-KW"/>
</dbReference>
<evidence type="ECO:0000256" key="9">
    <source>
        <dbReference type="ARBA" id="ARBA00022989"/>
    </source>
</evidence>
<feature type="transmembrane region" description="Helical" evidence="13">
    <location>
        <begin position="108"/>
        <end position="132"/>
    </location>
</feature>
<keyword evidence="6" id="KW-0050">Antiport</keyword>
<dbReference type="EMBL" id="DSPX01000158">
    <property type="protein sequence ID" value="HGG02015.1"/>
    <property type="molecule type" value="Genomic_DNA"/>
</dbReference>
<feature type="transmembrane region" description="Helical" evidence="13">
    <location>
        <begin position="363"/>
        <end position="387"/>
    </location>
</feature>
<evidence type="ECO:0000256" key="7">
    <source>
        <dbReference type="ARBA" id="ARBA00022475"/>
    </source>
</evidence>
<evidence type="ECO:0000256" key="13">
    <source>
        <dbReference type="SAM" id="Phobius"/>
    </source>
</evidence>
<name>A0A7C3VU57_9CYAN</name>
<dbReference type="GO" id="GO:0006811">
    <property type="term" value="P:monoatomic ion transport"/>
    <property type="evidence" value="ECO:0007669"/>
    <property type="project" value="UniProtKB-KW"/>
</dbReference>
<evidence type="ECO:0000313" key="14">
    <source>
        <dbReference type="EMBL" id="HGG02015.1"/>
    </source>
</evidence>
<feature type="transmembrane region" description="Helical" evidence="13">
    <location>
        <begin position="328"/>
        <end position="357"/>
    </location>
</feature>
<feature type="transmembrane region" description="Helical" evidence="13">
    <location>
        <begin position="428"/>
        <end position="450"/>
    </location>
</feature>
<feature type="transmembrane region" description="Helical" evidence="13">
    <location>
        <begin position="178"/>
        <end position="198"/>
    </location>
</feature>
<evidence type="ECO:0000256" key="6">
    <source>
        <dbReference type="ARBA" id="ARBA00022449"/>
    </source>
</evidence>
<organism evidence="14">
    <name type="scientific">Planktothricoides sp. SpSt-374</name>
    <dbReference type="NCBI Taxonomy" id="2282167"/>
    <lineage>
        <taxon>Bacteria</taxon>
        <taxon>Bacillati</taxon>
        <taxon>Cyanobacteriota</taxon>
        <taxon>Cyanophyceae</taxon>
        <taxon>Oscillatoriophycideae</taxon>
        <taxon>Oscillatoriales</taxon>
        <taxon>Oscillatoriaceae</taxon>
        <taxon>Planktothricoides</taxon>
    </lineage>
</organism>
<feature type="transmembrane region" description="Helical" evidence="13">
    <location>
        <begin position="144"/>
        <end position="166"/>
    </location>
</feature>
<comment type="function">
    <text evidence="1">Multidrug efflux pump.</text>
</comment>
<reference evidence="14" key="1">
    <citation type="journal article" date="2020" name="mSystems">
        <title>Genome- and Community-Level Interaction Insights into Carbon Utilization and Element Cycling Functions of Hydrothermarchaeota in Hydrothermal Sediment.</title>
        <authorList>
            <person name="Zhou Z."/>
            <person name="Liu Y."/>
            <person name="Xu W."/>
            <person name="Pan J."/>
            <person name="Luo Z.H."/>
            <person name="Li M."/>
        </authorList>
    </citation>
    <scope>NUCLEOTIDE SEQUENCE [LARGE SCALE GENOMIC DNA]</scope>
    <source>
        <strain evidence="14">SpSt-374</strain>
    </source>
</reference>
<keyword evidence="11 13" id="KW-0472">Membrane</keyword>
<evidence type="ECO:0000256" key="1">
    <source>
        <dbReference type="ARBA" id="ARBA00003408"/>
    </source>
</evidence>
<dbReference type="GO" id="GO:0042910">
    <property type="term" value="F:xenobiotic transmembrane transporter activity"/>
    <property type="evidence" value="ECO:0007669"/>
    <property type="project" value="InterPro"/>
</dbReference>
<dbReference type="CDD" id="cd13137">
    <property type="entry name" value="MATE_NorM_like"/>
    <property type="match status" value="1"/>
</dbReference>